<keyword evidence="3" id="KW-1185">Reference proteome</keyword>
<protein>
    <recommendedName>
        <fullName evidence="1">Antitoxin Xre/MbcA/ParS-like toxin-binding domain-containing protein</fullName>
    </recommendedName>
</protein>
<dbReference type="OrthoDB" id="5918037at2"/>
<dbReference type="RefSeq" id="WP_102075662.1">
    <property type="nucleotide sequence ID" value="NZ_PDNW01000026.1"/>
</dbReference>
<feature type="domain" description="Antitoxin Xre/MbcA/ParS-like toxin-binding" evidence="1">
    <location>
        <begin position="122"/>
        <end position="164"/>
    </location>
</feature>
<dbReference type="InterPro" id="IPR024467">
    <property type="entry name" value="Xre/MbcA/ParS-like_toxin-bd"/>
</dbReference>
<dbReference type="Proteomes" id="UP000234190">
    <property type="component" value="Unassembled WGS sequence"/>
</dbReference>
<evidence type="ECO:0000259" key="1">
    <source>
        <dbReference type="Pfam" id="PF09722"/>
    </source>
</evidence>
<organism evidence="2 3">
    <name type="scientific">Pollutimonas subterranea</name>
    <dbReference type="NCBI Taxonomy" id="2045210"/>
    <lineage>
        <taxon>Bacteria</taxon>
        <taxon>Pseudomonadati</taxon>
        <taxon>Pseudomonadota</taxon>
        <taxon>Betaproteobacteria</taxon>
        <taxon>Burkholderiales</taxon>
        <taxon>Alcaligenaceae</taxon>
        <taxon>Pollutimonas</taxon>
    </lineage>
</organism>
<dbReference type="EMBL" id="PDNW01000026">
    <property type="protein sequence ID" value="PLC48145.1"/>
    <property type="molecule type" value="Genomic_DNA"/>
</dbReference>
<name>A0A2N4TZF3_9BURK</name>
<evidence type="ECO:0000313" key="2">
    <source>
        <dbReference type="EMBL" id="PLC48145.1"/>
    </source>
</evidence>
<dbReference type="AlphaFoldDB" id="A0A2N4TZF3"/>
<accession>A0A2N4TZF3</accession>
<comment type="caution">
    <text evidence="2">The sequence shown here is derived from an EMBL/GenBank/DDBJ whole genome shotgun (WGS) entry which is preliminary data.</text>
</comment>
<evidence type="ECO:0000313" key="3">
    <source>
        <dbReference type="Proteomes" id="UP000234190"/>
    </source>
</evidence>
<proteinExistence type="predicted"/>
<reference evidence="2 3" key="1">
    <citation type="submission" date="2017-10" db="EMBL/GenBank/DDBJ databases">
        <title>Two draft genome sequences of Pusillimonas sp. strains isolated from a nitrate- and radionuclide-contaminated groundwater in Russia.</title>
        <authorList>
            <person name="Grouzdev D.S."/>
            <person name="Tourova T.P."/>
            <person name="Goeva M.A."/>
            <person name="Babich T.L."/>
            <person name="Sokolova D.S."/>
            <person name="Abdullin R."/>
            <person name="Poltaraus A.B."/>
            <person name="Toshchakov S.V."/>
            <person name="Nazina T.N."/>
        </authorList>
    </citation>
    <scope>NUCLEOTIDE SEQUENCE [LARGE SCALE GENOMIC DNA]</scope>
    <source>
        <strain evidence="2 3">JR1/69-3-13</strain>
    </source>
</reference>
<sequence length="167" mass="17835">MNDPKTSEARRTLARQASAAYSVDDYVRDVSTATPLELVEIERQGVHGAVLKSLSRKMSVPISYMYKILGVPKATAEKKMGAGEFVTGSSGHAAIGMIRLLGIAQNMAENSTAEVAKDFDASKWLGQWIELPQSALGGRKPADLIDTPTGIDIVARLLGAIESGAYQ</sequence>
<gene>
    <name evidence="2" type="ORF">CR159_19680</name>
</gene>
<dbReference type="Pfam" id="PF09722">
    <property type="entry name" value="Xre_MbcA_ParS_C"/>
    <property type="match status" value="1"/>
</dbReference>